<keyword evidence="1" id="KW-0472">Membrane</keyword>
<dbReference type="PANTHER" id="PTHR43649:SF12">
    <property type="entry name" value="DIACETYLCHITOBIOSE BINDING PROTEIN DASA"/>
    <property type="match status" value="1"/>
</dbReference>
<feature type="transmembrane region" description="Helical" evidence="1">
    <location>
        <begin position="15"/>
        <end position="34"/>
    </location>
</feature>
<name>A0ABV5C9I4_9BACL</name>
<dbReference type="EMBL" id="JBHIRY010000051">
    <property type="protein sequence ID" value="MFB5763933.1"/>
    <property type="molecule type" value="Genomic_DNA"/>
</dbReference>
<keyword evidence="1" id="KW-0812">Transmembrane</keyword>
<keyword evidence="3" id="KW-1185">Reference proteome</keyword>
<keyword evidence="1" id="KW-1133">Transmembrane helix</keyword>
<sequence length="417" mass="47209">MTEGKKRIWSKNRSIWALMVLILASSVLVYSTYFHQLGQLPEQRVMETEPIECWIYDSSWETMMEIFQKQHPGIEVNVRVFHSYDSLYTELLAAISAGKAPDVAELNSFYGLANLVELGALQQTKLYEAVPFDMLPSAKAAFTYKEEQWAVPVGASVPVVFYNRDKLTRAGFAEVMPFADLTEMATALSAWVDSLSTRNVSLKWKQVLAVDDVLPFLFLNLWGRPGEEERQAKLKELLEAWNGLVFRSGIMSPLQHRLASSEFMNGETLFLISDSKNIQWLDRYIAGKFNYGMFLLPGAADQGLQPRIDGFAVLAGEDRSPYTAQLTGFLSSYGQQYSLFAGTGYIPVRLDVLSELERNTGQELLYKQLLDAKGLFRELRPAIDDERSWTEINRLMEQLEAVPESEAGTKELLHLLP</sequence>
<dbReference type="InterPro" id="IPR006059">
    <property type="entry name" value="SBP"/>
</dbReference>
<dbReference type="SUPFAM" id="SSF53850">
    <property type="entry name" value="Periplasmic binding protein-like II"/>
    <property type="match status" value="1"/>
</dbReference>
<organism evidence="2 3">
    <name type="scientific">Paenibacillus medicaginis</name>
    <dbReference type="NCBI Taxonomy" id="1470560"/>
    <lineage>
        <taxon>Bacteria</taxon>
        <taxon>Bacillati</taxon>
        <taxon>Bacillota</taxon>
        <taxon>Bacilli</taxon>
        <taxon>Bacillales</taxon>
        <taxon>Paenibacillaceae</taxon>
        <taxon>Paenibacillus</taxon>
    </lineage>
</organism>
<evidence type="ECO:0000313" key="3">
    <source>
        <dbReference type="Proteomes" id="UP001580430"/>
    </source>
</evidence>
<reference evidence="2 3" key="1">
    <citation type="submission" date="2024-09" db="EMBL/GenBank/DDBJ databases">
        <title>Paenibacillus zeirhizospherea sp. nov., isolated from surface of the maize (Zea mays) roots in a horticulture field, Hungary.</title>
        <authorList>
            <person name="Marton D."/>
            <person name="Farkas M."/>
            <person name="Bedics A."/>
            <person name="Toth E."/>
            <person name="Tancsics A."/>
            <person name="Boka K."/>
            <person name="Marati G."/>
            <person name="Kriszt B."/>
            <person name="Cserhati M."/>
        </authorList>
    </citation>
    <scope>NUCLEOTIDE SEQUENCE [LARGE SCALE GENOMIC DNA]</scope>
    <source>
        <strain evidence="2 3">JCM 18446</strain>
    </source>
</reference>
<protein>
    <submittedName>
        <fullName evidence="2">Extracellular solute-binding protein</fullName>
    </submittedName>
</protein>
<dbReference type="Gene3D" id="3.40.190.10">
    <property type="entry name" value="Periplasmic binding protein-like II"/>
    <property type="match status" value="1"/>
</dbReference>
<evidence type="ECO:0000256" key="1">
    <source>
        <dbReference type="SAM" id="Phobius"/>
    </source>
</evidence>
<dbReference type="RefSeq" id="WP_375522936.1">
    <property type="nucleotide sequence ID" value="NZ_JBHIRY010000051.1"/>
</dbReference>
<comment type="caution">
    <text evidence="2">The sequence shown here is derived from an EMBL/GenBank/DDBJ whole genome shotgun (WGS) entry which is preliminary data.</text>
</comment>
<evidence type="ECO:0000313" key="2">
    <source>
        <dbReference type="EMBL" id="MFB5763933.1"/>
    </source>
</evidence>
<accession>A0ABV5C9I4</accession>
<dbReference type="InterPro" id="IPR050490">
    <property type="entry name" value="Bact_solute-bd_prot1"/>
</dbReference>
<proteinExistence type="predicted"/>
<dbReference type="Pfam" id="PF13416">
    <property type="entry name" value="SBP_bac_8"/>
    <property type="match status" value="1"/>
</dbReference>
<dbReference type="Proteomes" id="UP001580430">
    <property type="component" value="Unassembled WGS sequence"/>
</dbReference>
<dbReference type="PANTHER" id="PTHR43649">
    <property type="entry name" value="ARABINOSE-BINDING PROTEIN-RELATED"/>
    <property type="match status" value="1"/>
</dbReference>
<gene>
    <name evidence="2" type="ORF">ACE5LO_26590</name>
</gene>